<protein>
    <recommendedName>
        <fullName evidence="8">Phosphodiesterase</fullName>
        <ecNumber evidence="8">3.1.4.-</ecNumber>
    </recommendedName>
</protein>
<dbReference type="SUPFAM" id="SSF109604">
    <property type="entry name" value="HD-domain/PDEase-like"/>
    <property type="match status" value="1"/>
</dbReference>
<dbReference type="GO" id="GO:0046872">
    <property type="term" value="F:metal ion binding"/>
    <property type="evidence" value="ECO:0007669"/>
    <property type="project" value="UniProtKB-KW"/>
</dbReference>
<evidence type="ECO:0000256" key="7">
    <source>
        <dbReference type="PIRSR" id="PIRSR623088-3"/>
    </source>
</evidence>
<evidence type="ECO:0000313" key="12">
    <source>
        <dbReference type="Proteomes" id="UP000663852"/>
    </source>
</evidence>
<feature type="binding site" evidence="6">
    <location>
        <begin position="573"/>
        <end position="577"/>
    </location>
    <ligand>
        <name>AMP</name>
        <dbReference type="ChEBI" id="CHEBI:456215"/>
    </ligand>
</feature>
<dbReference type="GO" id="GO:0007165">
    <property type="term" value="P:signal transduction"/>
    <property type="evidence" value="ECO:0007669"/>
    <property type="project" value="InterPro"/>
</dbReference>
<feature type="region of interest" description="Disordered" evidence="9">
    <location>
        <begin position="858"/>
        <end position="880"/>
    </location>
</feature>
<organism evidence="11 12">
    <name type="scientific">Adineta ricciae</name>
    <name type="common">Rotifer</name>
    <dbReference type="NCBI Taxonomy" id="249248"/>
    <lineage>
        <taxon>Eukaryota</taxon>
        <taxon>Metazoa</taxon>
        <taxon>Spiralia</taxon>
        <taxon>Gnathifera</taxon>
        <taxon>Rotifera</taxon>
        <taxon>Eurotatoria</taxon>
        <taxon>Bdelloidea</taxon>
        <taxon>Adinetida</taxon>
        <taxon>Adinetidae</taxon>
        <taxon>Adineta</taxon>
    </lineage>
</organism>
<dbReference type="OrthoDB" id="295473at2759"/>
<dbReference type="Pfam" id="PF00233">
    <property type="entry name" value="PDEase_I"/>
    <property type="match status" value="1"/>
</dbReference>
<proteinExistence type="inferred from homology"/>
<dbReference type="GO" id="GO:0004114">
    <property type="term" value="F:3',5'-cyclic-nucleotide phosphodiesterase activity"/>
    <property type="evidence" value="ECO:0007669"/>
    <property type="project" value="InterPro"/>
</dbReference>
<dbReference type="SMART" id="SM00471">
    <property type="entry name" value="HDc"/>
    <property type="match status" value="1"/>
</dbReference>
<evidence type="ECO:0000313" key="11">
    <source>
        <dbReference type="EMBL" id="CAF0796323.1"/>
    </source>
</evidence>
<dbReference type="AlphaFoldDB" id="A0A813S7R3"/>
<dbReference type="EMBL" id="CAJNOJ010000012">
    <property type="protein sequence ID" value="CAF0796323.1"/>
    <property type="molecule type" value="Genomic_DNA"/>
</dbReference>
<accession>A0A813S7R3</accession>
<evidence type="ECO:0000256" key="9">
    <source>
        <dbReference type="SAM" id="MobiDB-lite"/>
    </source>
</evidence>
<dbReference type="InterPro" id="IPR023088">
    <property type="entry name" value="PDEase"/>
</dbReference>
<name>A0A813S7R3_ADIRI</name>
<feature type="binding site" evidence="7">
    <location>
        <position position="614"/>
    </location>
    <ligand>
        <name>Zn(2+)</name>
        <dbReference type="ChEBI" id="CHEBI:29105"/>
        <label>1</label>
    </ligand>
</feature>
<evidence type="ECO:0000256" key="1">
    <source>
        <dbReference type="ARBA" id="ARBA00007648"/>
    </source>
</evidence>
<evidence type="ECO:0000256" key="2">
    <source>
        <dbReference type="ARBA" id="ARBA00022535"/>
    </source>
</evidence>
<evidence type="ECO:0000259" key="10">
    <source>
        <dbReference type="PROSITE" id="PS51845"/>
    </source>
</evidence>
<feature type="binding site" evidence="7">
    <location>
        <position position="613"/>
    </location>
    <ligand>
        <name>Zn(2+)</name>
        <dbReference type="ChEBI" id="CHEBI:29105"/>
        <label>1</label>
    </ligand>
</feature>
<dbReference type="FunFam" id="1.10.1300.10:FF:000003">
    <property type="entry name" value="Phosphodiesterase"/>
    <property type="match status" value="1"/>
</dbReference>
<comment type="caution">
    <text evidence="11">The sequence shown here is derived from an EMBL/GenBank/DDBJ whole genome shotgun (WGS) entry which is preliminary data.</text>
</comment>
<feature type="compositionally biased region" description="Polar residues" evidence="9">
    <location>
        <begin position="866"/>
        <end position="880"/>
    </location>
</feature>
<dbReference type="PRINTS" id="PR00387">
    <property type="entry name" value="PDIESTERASE1"/>
</dbReference>
<comment type="cofactor">
    <cofactor evidence="8">
        <name>a divalent metal cation</name>
        <dbReference type="ChEBI" id="CHEBI:60240"/>
    </cofactor>
    <text evidence="8">Binds 2 divalent metal cations per subunit. Site 1 may preferentially bind zinc ions, while site 2 has a preference for magnesium and/or manganese ions.</text>
</comment>
<dbReference type="InterPro" id="IPR003607">
    <property type="entry name" value="HD/PDEase_dom"/>
</dbReference>
<evidence type="ECO:0000256" key="8">
    <source>
        <dbReference type="RuleBase" id="RU363067"/>
    </source>
</evidence>
<evidence type="ECO:0000256" key="5">
    <source>
        <dbReference type="PIRSR" id="PIRSR623088-1"/>
    </source>
</evidence>
<reference evidence="11" key="1">
    <citation type="submission" date="2021-02" db="EMBL/GenBank/DDBJ databases">
        <authorList>
            <person name="Nowell W R."/>
        </authorList>
    </citation>
    <scope>NUCLEOTIDE SEQUENCE</scope>
</reference>
<feature type="domain" description="PDEase" evidence="10">
    <location>
        <begin position="497"/>
        <end position="820"/>
    </location>
</feature>
<evidence type="ECO:0000256" key="4">
    <source>
        <dbReference type="ARBA" id="ARBA00022801"/>
    </source>
</evidence>
<gene>
    <name evidence="11" type="ORF">EDS130_LOCUS4612</name>
</gene>
<dbReference type="EC" id="3.1.4.-" evidence="8"/>
<dbReference type="SMART" id="SM00065">
    <property type="entry name" value="GAF"/>
    <property type="match status" value="2"/>
</dbReference>
<sequence length="973" mass="111113">MYHPPSGTSESAEHSLTEEMVAKYLARKPNFLKRWFKDNASNDLINDCIRIKEQNEYLSKPRASVTHEMFNSIVQGHRTSRPVSSSKSSVTNYTHLDENELFFELIRDIANELNVDVVCHKILINVSILTNSDRGSLFLARGPKDGRYLVSKLFDVTAGSTLEQSLHREDQQIIIPFGKGIAGHVASTKEYINIPDAVCSRRVACRLECTLSKFDDPRFNKEVDIKTGYRTHSICCMPILNRDNVVIGVAQIINKKTGTHEFTSKDINVFRNYLTFCGLSLSNAQIFELSIQEFKKNQLLLNLARNLFREQVDLERLVNKITTESQGLMRCARCCVYILDRLVSSTDKPEDIHFSKGFDMIYGEEFKVTTNDFLENSRYAKIAFHVATTMETVIINDIANNQSLAHLLIAGGNDTFELKNLLCVPIMDGDGHVIGITQVMNKLNERAFTEDDVAIIEAFSVFCGLGIHNTRQYENVARLTAKQNVAFEVLSYHVVASDEDVQRVVHISLPEANQLRLYAWEFNDMILTDDETVLASIRMFVELDLTKKFRISHDVICRWMLSVKKNYRPVIYHNWRHAFNVAQTMFAMLTTGGVNVRMNDLERLGLLIACLSHDLDHRGTNNAFQAKVDAPLAKLYSTSTLEHHHFDQCIMILQTEGNNILQALSPNDYKLTVHYIESAILSTDLALYFRKRGDFQKLVENREEHWTDPAKKDLLRGMMMTACDVAAICKPWEMQQVIAKLVASEFFQQGDIERNQLHVEPIPMMDRAKKDELPKMQVGFIDSICLPVYKMLAEAEEGLTPLYEGCKQNRENWEKLQQEHDKLKLLWADNATQLSEETLRKILEASDSHVPSKNLNTIPLDKISKKPNTNHINSSSEQHTSLEPVLFTSIHQNKGAIDVIRGQVTDLRHDVDQLRAEINRRRTHNHTSSTETRRISKSDTNNVNQTSVSHHHHHHHHIDQSSQTGRSSLCILL</sequence>
<keyword evidence="2" id="KW-0140">cGMP</keyword>
<dbReference type="Pfam" id="PF01590">
    <property type="entry name" value="GAF"/>
    <property type="match status" value="2"/>
</dbReference>
<dbReference type="Gene3D" id="3.30.450.40">
    <property type="match status" value="2"/>
</dbReference>
<dbReference type="InterPro" id="IPR036971">
    <property type="entry name" value="PDEase_catalytic_dom_sf"/>
</dbReference>
<dbReference type="InterPro" id="IPR023174">
    <property type="entry name" value="PDEase_CS"/>
</dbReference>
<dbReference type="CDD" id="cd00077">
    <property type="entry name" value="HDc"/>
    <property type="match status" value="1"/>
</dbReference>
<dbReference type="InterPro" id="IPR002073">
    <property type="entry name" value="PDEase_catalytic_dom"/>
</dbReference>
<feature type="region of interest" description="Disordered" evidence="9">
    <location>
        <begin position="918"/>
        <end position="967"/>
    </location>
</feature>
<dbReference type="Proteomes" id="UP000663852">
    <property type="component" value="Unassembled WGS sequence"/>
</dbReference>
<dbReference type="InterPro" id="IPR003018">
    <property type="entry name" value="GAF"/>
</dbReference>
<dbReference type="SUPFAM" id="SSF55781">
    <property type="entry name" value="GAF domain-like"/>
    <property type="match status" value="2"/>
</dbReference>
<dbReference type="Gene3D" id="1.10.1300.10">
    <property type="entry name" value="3'5'-cyclic nucleotide phosphodiesterase, catalytic domain"/>
    <property type="match status" value="1"/>
</dbReference>
<feature type="binding site" evidence="7">
    <location>
        <position position="614"/>
    </location>
    <ligand>
        <name>Zn(2+)</name>
        <dbReference type="ChEBI" id="CHEBI:29105"/>
        <label>2</label>
    </ligand>
</feature>
<evidence type="ECO:0000256" key="6">
    <source>
        <dbReference type="PIRSR" id="PIRSR623088-2"/>
    </source>
</evidence>
<feature type="compositionally biased region" description="Polar residues" evidence="9">
    <location>
        <begin position="938"/>
        <end position="948"/>
    </location>
</feature>
<dbReference type="InterPro" id="IPR029016">
    <property type="entry name" value="GAF-like_dom_sf"/>
</dbReference>
<feature type="binding site" evidence="6">
    <location>
        <position position="614"/>
    </location>
    <ligand>
        <name>AMP</name>
        <dbReference type="ChEBI" id="CHEBI:456215"/>
    </ligand>
</feature>
<dbReference type="PANTHER" id="PTHR11347">
    <property type="entry name" value="CYCLIC NUCLEOTIDE PHOSPHODIESTERASE"/>
    <property type="match status" value="1"/>
</dbReference>
<comment type="similarity">
    <text evidence="1 8">Belongs to the cyclic nucleotide phosphodiesterase family.</text>
</comment>
<feature type="binding site" evidence="7">
    <location>
        <position position="577"/>
    </location>
    <ligand>
        <name>Zn(2+)</name>
        <dbReference type="ChEBI" id="CHEBI:29105"/>
        <label>1</label>
    </ligand>
</feature>
<evidence type="ECO:0000256" key="3">
    <source>
        <dbReference type="ARBA" id="ARBA00022723"/>
    </source>
</evidence>
<feature type="binding site" evidence="6">
    <location>
        <position position="724"/>
    </location>
    <ligand>
        <name>AMP</name>
        <dbReference type="ChEBI" id="CHEBI:456215"/>
    </ligand>
</feature>
<dbReference type="PROSITE" id="PS00126">
    <property type="entry name" value="PDEASE_I_1"/>
    <property type="match status" value="1"/>
</dbReference>
<feature type="binding site" evidence="7">
    <location>
        <position position="724"/>
    </location>
    <ligand>
        <name>Zn(2+)</name>
        <dbReference type="ChEBI" id="CHEBI:29105"/>
        <label>1</label>
    </ligand>
</feature>
<feature type="active site" description="Proton donor" evidence="5">
    <location>
        <position position="573"/>
    </location>
</feature>
<dbReference type="PROSITE" id="PS51845">
    <property type="entry name" value="PDEASE_I_2"/>
    <property type="match status" value="1"/>
</dbReference>
<feature type="binding site" evidence="6">
    <location>
        <position position="777"/>
    </location>
    <ligand>
        <name>AMP</name>
        <dbReference type="ChEBI" id="CHEBI:456215"/>
    </ligand>
</feature>
<keyword evidence="3 7" id="KW-0479">Metal-binding</keyword>
<keyword evidence="4 8" id="KW-0378">Hydrolase</keyword>